<dbReference type="EMBL" id="HBUE01151699">
    <property type="protein sequence ID" value="CAG6505629.1"/>
    <property type="molecule type" value="Transcribed_RNA"/>
</dbReference>
<feature type="compositionally biased region" description="Basic and acidic residues" evidence="1">
    <location>
        <begin position="32"/>
        <end position="43"/>
    </location>
</feature>
<reference evidence="2" key="1">
    <citation type="submission" date="2021-05" db="EMBL/GenBank/DDBJ databases">
        <authorList>
            <person name="Alioto T."/>
            <person name="Alioto T."/>
            <person name="Gomez Garrido J."/>
        </authorList>
    </citation>
    <scope>NUCLEOTIDE SEQUENCE</scope>
</reference>
<feature type="region of interest" description="Disordered" evidence="1">
    <location>
        <begin position="145"/>
        <end position="167"/>
    </location>
</feature>
<feature type="compositionally biased region" description="Polar residues" evidence="1">
    <location>
        <begin position="7"/>
        <end position="25"/>
    </location>
</feature>
<dbReference type="EMBL" id="HBUE01256702">
    <property type="protein sequence ID" value="CAG6556931.1"/>
    <property type="molecule type" value="Transcribed_RNA"/>
</dbReference>
<feature type="region of interest" description="Disordered" evidence="1">
    <location>
        <begin position="1"/>
        <end position="72"/>
    </location>
</feature>
<organism evidence="2">
    <name type="scientific">Culex pipiens</name>
    <name type="common">House mosquito</name>
    <dbReference type="NCBI Taxonomy" id="7175"/>
    <lineage>
        <taxon>Eukaryota</taxon>
        <taxon>Metazoa</taxon>
        <taxon>Ecdysozoa</taxon>
        <taxon>Arthropoda</taxon>
        <taxon>Hexapoda</taxon>
        <taxon>Insecta</taxon>
        <taxon>Pterygota</taxon>
        <taxon>Neoptera</taxon>
        <taxon>Endopterygota</taxon>
        <taxon>Diptera</taxon>
        <taxon>Nematocera</taxon>
        <taxon>Culicoidea</taxon>
        <taxon>Culicidae</taxon>
        <taxon>Culicinae</taxon>
        <taxon>Culicini</taxon>
        <taxon>Culex</taxon>
        <taxon>Culex</taxon>
    </lineage>
</organism>
<feature type="compositionally biased region" description="Low complexity" evidence="1">
    <location>
        <begin position="156"/>
        <end position="167"/>
    </location>
</feature>
<dbReference type="EMBL" id="HBUE01256700">
    <property type="protein sequence ID" value="CAG6556928.1"/>
    <property type="molecule type" value="Transcribed_RNA"/>
</dbReference>
<feature type="region of interest" description="Disordered" evidence="1">
    <location>
        <begin position="114"/>
        <end position="133"/>
    </location>
</feature>
<evidence type="ECO:0000256" key="1">
    <source>
        <dbReference type="SAM" id="MobiDB-lite"/>
    </source>
</evidence>
<sequence length="167" mass="17884">MGRKPGNTGNISAPAQVFSQNQNLPSAARGRKREEKSGSKDVGHLPTELAHVAPSQIPAWSPRDGDDGIESMGRRNTAYCLRSDGSHHLSGRGICASPCHRQNGPLHPHRTVAQQRAAAGTPREPAQDSDEVGRVLERCPIHPAAVRAEKGWPDNAATAAAEQQQQQ</sequence>
<dbReference type="AlphaFoldDB" id="A0A8D8N9P1"/>
<name>A0A8D8N9P1_CULPI</name>
<accession>A0A8D8N9P1</accession>
<proteinExistence type="predicted"/>
<dbReference type="EMBL" id="HBUE01151701">
    <property type="protein sequence ID" value="CAG6505632.1"/>
    <property type="molecule type" value="Transcribed_RNA"/>
</dbReference>
<evidence type="ECO:0000313" key="2">
    <source>
        <dbReference type="EMBL" id="CAG6556928.1"/>
    </source>
</evidence>
<protein>
    <submittedName>
        <fullName evidence="2">(northern house mosquito) hypothetical protein</fullName>
    </submittedName>
</protein>